<reference evidence="2" key="1">
    <citation type="submission" date="2021-02" db="EMBL/GenBank/DDBJ databases">
        <authorList>
            <person name="Nowell W R."/>
        </authorList>
    </citation>
    <scope>NUCLEOTIDE SEQUENCE</scope>
</reference>
<dbReference type="Proteomes" id="UP000663866">
    <property type="component" value="Unassembled WGS sequence"/>
</dbReference>
<dbReference type="EMBL" id="CAJOBG010038997">
    <property type="protein sequence ID" value="CAF4380935.1"/>
    <property type="molecule type" value="Genomic_DNA"/>
</dbReference>
<protein>
    <submittedName>
        <fullName evidence="2">Uncharacterized protein</fullName>
    </submittedName>
</protein>
<feature type="region of interest" description="Disordered" evidence="1">
    <location>
        <begin position="1"/>
        <end position="41"/>
    </location>
</feature>
<evidence type="ECO:0000313" key="3">
    <source>
        <dbReference type="Proteomes" id="UP000663866"/>
    </source>
</evidence>
<feature type="compositionally biased region" description="Polar residues" evidence="1">
    <location>
        <begin position="20"/>
        <end position="41"/>
    </location>
</feature>
<evidence type="ECO:0000313" key="2">
    <source>
        <dbReference type="EMBL" id="CAF4380935.1"/>
    </source>
</evidence>
<feature type="compositionally biased region" description="Low complexity" evidence="1">
    <location>
        <begin position="1"/>
        <end position="17"/>
    </location>
</feature>
<comment type="caution">
    <text evidence="2">The sequence shown here is derived from an EMBL/GenBank/DDBJ whole genome shotgun (WGS) entry which is preliminary data.</text>
</comment>
<feature type="non-terminal residue" evidence="2">
    <location>
        <position position="1"/>
    </location>
</feature>
<dbReference type="AlphaFoldDB" id="A0A820MWZ5"/>
<proteinExistence type="predicted"/>
<sequence length="41" mass="4983">LHHQQQQQQQQQQQHLLDPFSQQQHTPHTFPLQTSSNHYQP</sequence>
<feature type="non-terminal residue" evidence="2">
    <location>
        <position position="41"/>
    </location>
</feature>
<organism evidence="2 3">
    <name type="scientific">Rotaria magnacalcarata</name>
    <dbReference type="NCBI Taxonomy" id="392030"/>
    <lineage>
        <taxon>Eukaryota</taxon>
        <taxon>Metazoa</taxon>
        <taxon>Spiralia</taxon>
        <taxon>Gnathifera</taxon>
        <taxon>Rotifera</taxon>
        <taxon>Eurotatoria</taxon>
        <taxon>Bdelloidea</taxon>
        <taxon>Philodinida</taxon>
        <taxon>Philodinidae</taxon>
        <taxon>Rotaria</taxon>
    </lineage>
</organism>
<accession>A0A820MWZ5</accession>
<keyword evidence="3" id="KW-1185">Reference proteome</keyword>
<name>A0A820MWZ5_9BILA</name>
<gene>
    <name evidence="2" type="ORF">OVN521_LOCUS33732</name>
</gene>
<evidence type="ECO:0000256" key="1">
    <source>
        <dbReference type="SAM" id="MobiDB-lite"/>
    </source>
</evidence>